<protein>
    <submittedName>
        <fullName evidence="2">Uncharacterized protein</fullName>
    </submittedName>
</protein>
<accession>D8TSC9</accession>
<evidence type="ECO:0000313" key="3">
    <source>
        <dbReference type="Proteomes" id="UP000001058"/>
    </source>
</evidence>
<sequence>MTTRDPSASRPDESDRPSESVNAAFRDVMLTRLAALESEVQQLRAAGSRQAGGGDRKMGLQQGRKAADGGTQEHVAAAAAPGAEGVTKGKEASGGDNTGNQGSTTEAVAEELSKLHPKIVRLVHSGYLESLHHLRQRLMVDEWEGGGRQRALQRGVAEFEGQWVEKRVELGWEEWEELSQLYKDPENLEVIRDPRVRSAARATLQRVLDERHEKVREAATHLAKELADGVANGPGNLISGLLGLLPLPGFLKGK</sequence>
<reference evidence="2 3" key="1">
    <citation type="journal article" date="2010" name="Science">
        <title>Genomic analysis of organismal complexity in the multicellular green alga Volvox carteri.</title>
        <authorList>
            <person name="Prochnik S.E."/>
            <person name="Umen J."/>
            <person name="Nedelcu A.M."/>
            <person name="Hallmann A."/>
            <person name="Miller S.M."/>
            <person name="Nishii I."/>
            <person name="Ferris P."/>
            <person name="Kuo A."/>
            <person name="Mitros T."/>
            <person name="Fritz-Laylin L.K."/>
            <person name="Hellsten U."/>
            <person name="Chapman J."/>
            <person name="Simakov O."/>
            <person name="Rensing S.A."/>
            <person name="Terry A."/>
            <person name="Pangilinan J."/>
            <person name="Kapitonov V."/>
            <person name="Jurka J."/>
            <person name="Salamov A."/>
            <person name="Shapiro H."/>
            <person name="Schmutz J."/>
            <person name="Grimwood J."/>
            <person name="Lindquist E."/>
            <person name="Lucas S."/>
            <person name="Grigoriev I.V."/>
            <person name="Schmitt R."/>
            <person name="Kirk D."/>
            <person name="Rokhsar D.S."/>
        </authorList>
    </citation>
    <scope>NUCLEOTIDE SEQUENCE [LARGE SCALE GENOMIC DNA]</scope>
    <source>
        <strain evidence="3">f. Nagariensis / Eve</strain>
    </source>
</reference>
<name>D8TSC9_VOLCA</name>
<gene>
    <name evidence="2" type="ORF">VOLCADRAFT_89632</name>
</gene>
<dbReference type="InParanoid" id="D8TSC9"/>
<dbReference type="GeneID" id="9616128"/>
<dbReference type="AlphaFoldDB" id="D8TSC9"/>
<dbReference type="OrthoDB" id="548177at2759"/>
<dbReference type="KEGG" id="vcn:VOLCADRAFT_89632"/>
<evidence type="ECO:0000256" key="1">
    <source>
        <dbReference type="SAM" id="MobiDB-lite"/>
    </source>
</evidence>
<dbReference type="Proteomes" id="UP000001058">
    <property type="component" value="Unassembled WGS sequence"/>
</dbReference>
<evidence type="ECO:0000313" key="2">
    <source>
        <dbReference type="EMBL" id="EFJ49673.1"/>
    </source>
</evidence>
<proteinExistence type="predicted"/>
<keyword evidence="3" id="KW-1185">Reference proteome</keyword>
<organism evidence="3">
    <name type="scientific">Volvox carteri f. nagariensis</name>
    <dbReference type="NCBI Taxonomy" id="3068"/>
    <lineage>
        <taxon>Eukaryota</taxon>
        <taxon>Viridiplantae</taxon>
        <taxon>Chlorophyta</taxon>
        <taxon>core chlorophytes</taxon>
        <taxon>Chlorophyceae</taxon>
        <taxon>CS clade</taxon>
        <taxon>Chlamydomonadales</taxon>
        <taxon>Volvocaceae</taxon>
        <taxon>Volvox</taxon>
    </lineage>
</organism>
<feature type="region of interest" description="Disordered" evidence="1">
    <location>
        <begin position="44"/>
        <end position="107"/>
    </location>
</feature>
<dbReference type="RefSeq" id="XP_002949180.1">
    <property type="nucleotide sequence ID" value="XM_002949134.1"/>
</dbReference>
<dbReference type="EMBL" id="GL378334">
    <property type="protein sequence ID" value="EFJ49673.1"/>
    <property type="molecule type" value="Genomic_DNA"/>
</dbReference>
<feature type="region of interest" description="Disordered" evidence="1">
    <location>
        <begin position="1"/>
        <end position="23"/>
    </location>
</feature>